<dbReference type="Proteomes" id="UP000075666">
    <property type="component" value="Unassembled WGS sequence"/>
</dbReference>
<dbReference type="OrthoDB" id="2882196at2"/>
<dbReference type="PROSITE" id="PS51756">
    <property type="entry name" value="LXG"/>
    <property type="match status" value="1"/>
</dbReference>
<name>A0A150LCL9_9BACI</name>
<evidence type="ECO:0000313" key="2">
    <source>
        <dbReference type="EMBL" id="KYD09985.1"/>
    </source>
</evidence>
<dbReference type="EMBL" id="LQYN01000019">
    <property type="protein sequence ID" value="KYD09985.1"/>
    <property type="molecule type" value="Genomic_DNA"/>
</dbReference>
<dbReference type="InterPro" id="IPR006829">
    <property type="entry name" value="LXG_dom"/>
</dbReference>
<protein>
    <submittedName>
        <fullName evidence="2">Uncharacterized protein</fullName>
    </submittedName>
</protein>
<evidence type="ECO:0000313" key="3">
    <source>
        <dbReference type="Proteomes" id="UP000075666"/>
    </source>
</evidence>
<dbReference type="GeneID" id="62499240"/>
<keyword evidence="3" id="KW-1185">Reference proteome</keyword>
<dbReference type="AlphaFoldDB" id="A0A150LCL9"/>
<dbReference type="PATRIC" id="fig|46224.3.peg.1449"/>
<proteinExistence type="inferred from homology"/>
<gene>
    <name evidence="2" type="ORF">B4102_2398</name>
</gene>
<dbReference type="RefSeq" id="WP_066228112.1">
    <property type="nucleotide sequence ID" value="NZ_JALKTV010000005.1"/>
</dbReference>
<organism evidence="2 3">
    <name type="scientific">Heyndrickxia sporothermodurans</name>
    <dbReference type="NCBI Taxonomy" id="46224"/>
    <lineage>
        <taxon>Bacteria</taxon>
        <taxon>Bacillati</taxon>
        <taxon>Bacillota</taxon>
        <taxon>Bacilli</taxon>
        <taxon>Bacillales</taxon>
        <taxon>Bacillaceae</taxon>
        <taxon>Heyndrickxia</taxon>
    </lineage>
</organism>
<reference evidence="2 3" key="1">
    <citation type="submission" date="2016-01" db="EMBL/GenBank/DDBJ databases">
        <title>Genome Sequences of Twelve Sporeforming Bacillus Species Isolated from Foods.</title>
        <authorList>
            <person name="Berendsen E.M."/>
            <person name="Wells-Bennik M.H."/>
            <person name="Krawcyk A.O."/>
            <person name="De Jong A."/>
            <person name="Holsappel S."/>
            <person name="Eijlander R.T."/>
            <person name="Kuipers O.P."/>
        </authorList>
    </citation>
    <scope>NUCLEOTIDE SEQUENCE [LARGE SCALE GENOMIC DNA]</scope>
    <source>
        <strain evidence="2 3">B4102</strain>
    </source>
</reference>
<accession>A0A150LCL9</accession>
<evidence type="ECO:0000256" key="1">
    <source>
        <dbReference type="ARBA" id="ARBA00034117"/>
    </source>
</evidence>
<dbReference type="Pfam" id="PF04740">
    <property type="entry name" value="LXG"/>
    <property type="match status" value="1"/>
</dbReference>
<comment type="caution">
    <text evidence="2">The sequence shown here is derived from an EMBL/GenBank/DDBJ whole genome shotgun (WGS) entry which is preliminary data.</text>
</comment>
<sequence length="504" mass="56329">MKILKVSELTHAIDLIIMKKKTEKKQLLAIHNAVKKVIGLDDALKGEGGNAIRENFTVLHIPVLLLLEEFLDRYIDELREIKNVVEHYESQDGLVREDFIEHDAKLGLTKVEERLHNTLQNIQHHLSSVNDLVAAPTFNTRTFDTYISDAKAHLRETIDDLDHLDHNSTTKLNPSTEKLQEIQQYTGKISNWTKNGIFLSEKEVGEAGESLSGDTFQKMVDDLGLVTLIRNTGVSFGAAIMNSGKLLRIGDLHFKMFKHKGKIYIKIKGQELKNIRDYEKYRKLLVENLGGKWKWNRDLVTELVNGGIPLYDKIGNKLFRTNSNKFTNSQFEDLRNYVDRVDQSKLKVASKTFKDEMKIWESFKGWKSASNLTKLGKGTGILGTGLTVYDDFVGNFYNDKTGKWEYTGGKQIKKFAVDTTIDLAAGAGAMAAGAAYGSALLPPAGTVVGAVAGALVFGVTNVKIPILEPPQSVVEVTKDIANKAVDKVWDCAKDVGKTLDKIFW</sequence>
<dbReference type="STRING" id="46224.B4102_2398"/>
<comment type="similarity">
    <text evidence="1">In the N-terminal section; belongs to the LXG family.</text>
</comment>